<evidence type="ECO:0000259" key="2">
    <source>
        <dbReference type="Pfam" id="PF14691"/>
    </source>
</evidence>
<reference evidence="3 4" key="1">
    <citation type="journal article" date="2014" name="BMC Genomics">
        <title>Comparison of environmental and isolate Sulfobacillus genomes reveals diverse carbon, sulfur, nitrogen, and hydrogen metabolisms.</title>
        <authorList>
            <person name="Justice N.B."/>
            <person name="Norman A."/>
            <person name="Brown C.T."/>
            <person name="Singh A."/>
            <person name="Thomas B.C."/>
            <person name="Banfield J.F."/>
        </authorList>
    </citation>
    <scope>NUCLEOTIDE SEQUENCE [LARGE SCALE GENOMIC DNA]</scope>
    <source>
        <strain evidence="3">AMDSBA1</strain>
    </source>
</reference>
<dbReference type="InterPro" id="IPR028261">
    <property type="entry name" value="DPD_II"/>
</dbReference>
<dbReference type="InterPro" id="IPR023753">
    <property type="entry name" value="FAD/NAD-binding_dom"/>
</dbReference>
<dbReference type="Pfam" id="PF14691">
    <property type="entry name" value="Fer4_20"/>
    <property type="match status" value="1"/>
</dbReference>
<dbReference type="PANTHER" id="PTHR42783">
    <property type="entry name" value="GLUTAMATE SYNTHASE [NADPH] SMALL CHAIN"/>
    <property type="match status" value="1"/>
</dbReference>
<dbReference type="AlphaFoldDB" id="A0A2T2WST6"/>
<dbReference type="SUPFAM" id="SSF51971">
    <property type="entry name" value="Nucleotide-binding domain"/>
    <property type="match status" value="1"/>
</dbReference>
<dbReference type="InterPro" id="IPR036188">
    <property type="entry name" value="FAD/NAD-bd_sf"/>
</dbReference>
<gene>
    <name evidence="3" type="ORF">C7B43_17190</name>
</gene>
<sequence>MSFALQEAFPELKPPLTPIEIQEEASRCLECGGIYGPAPCTSACPSGIDIPGFIAALQGGDLASANRIVFSENPLAGTCARVCPTPVLCEGSCVLSYVGLPPVDIGRLQRAAADYARNRLTVSISPQHQAHRVAVIGAGPSGLALAAELARMGDRVTIYDENPDPGGMVRYAIAPYRQRVAPLDDEIQPLLELGVTFRFNTRIAGREAFLALESESDAIFLGVGLGADVDPQLPGQHLFGVWQALPFIRDLKEGNPLAVGRFTVVIGGGNTALDVAREALRLGSEQVTLVYRRDRQSMPAYAYEVQDAEKEGVRFNWLATPVRLLGNAWLEGVECQYQELLRDAGSRPKPRPIPGALFTLKADTAILAIGQSVRRELSEWVPGLQFEHGRLIVDAETGQTLNPQYFAGGDLVGGQSVVEAVQWAKRAAKGIHQYVAGEK</sequence>
<name>A0A2T2WST6_9FIRM</name>
<dbReference type="InterPro" id="IPR009051">
    <property type="entry name" value="Helical_ferredxn"/>
</dbReference>
<evidence type="ECO:0000313" key="4">
    <source>
        <dbReference type="Proteomes" id="UP000242699"/>
    </source>
</evidence>
<organism evidence="3 4">
    <name type="scientific">Sulfobacillus benefaciens</name>
    <dbReference type="NCBI Taxonomy" id="453960"/>
    <lineage>
        <taxon>Bacteria</taxon>
        <taxon>Bacillati</taxon>
        <taxon>Bacillota</taxon>
        <taxon>Clostridia</taxon>
        <taxon>Eubacteriales</taxon>
        <taxon>Clostridiales Family XVII. Incertae Sedis</taxon>
        <taxon>Sulfobacillus</taxon>
    </lineage>
</organism>
<dbReference type="Proteomes" id="UP000242699">
    <property type="component" value="Unassembled WGS sequence"/>
</dbReference>
<dbReference type="SUPFAM" id="SSF46548">
    <property type="entry name" value="alpha-helical ferredoxin"/>
    <property type="match status" value="1"/>
</dbReference>
<comment type="caution">
    <text evidence="3">The sequence shown here is derived from an EMBL/GenBank/DDBJ whole genome shotgun (WGS) entry which is preliminary data.</text>
</comment>
<accession>A0A2T2WST6</accession>
<dbReference type="GO" id="GO:0016491">
    <property type="term" value="F:oxidoreductase activity"/>
    <property type="evidence" value="ECO:0007669"/>
    <property type="project" value="InterPro"/>
</dbReference>
<feature type="domain" description="FAD/NAD(P)-binding" evidence="1">
    <location>
        <begin position="132"/>
        <end position="422"/>
    </location>
</feature>
<dbReference type="PRINTS" id="PR00419">
    <property type="entry name" value="ADXRDTASE"/>
</dbReference>
<proteinExistence type="predicted"/>
<dbReference type="Gene3D" id="3.50.50.60">
    <property type="entry name" value="FAD/NAD(P)-binding domain"/>
    <property type="match status" value="2"/>
</dbReference>
<evidence type="ECO:0000313" key="3">
    <source>
        <dbReference type="EMBL" id="PSR25300.1"/>
    </source>
</evidence>
<feature type="domain" description="Dihydroprymidine dehydrogenase" evidence="2">
    <location>
        <begin position="8"/>
        <end position="118"/>
    </location>
</feature>
<dbReference type="GO" id="GO:0051536">
    <property type="term" value="F:iron-sulfur cluster binding"/>
    <property type="evidence" value="ECO:0007669"/>
    <property type="project" value="InterPro"/>
</dbReference>
<dbReference type="Gene3D" id="1.10.1060.10">
    <property type="entry name" value="Alpha-helical ferredoxin"/>
    <property type="match status" value="1"/>
</dbReference>
<dbReference type="EMBL" id="PXYT01000057">
    <property type="protein sequence ID" value="PSR25300.1"/>
    <property type="molecule type" value="Genomic_DNA"/>
</dbReference>
<protein>
    <submittedName>
        <fullName evidence="3">Pyridine nucleotide-disulfide oxidoreductase</fullName>
    </submittedName>
</protein>
<dbReference type="Pfam" id="PF07992">
    <property type="entry name" value="Pyr_redox_2"/>
    <property type="match status" value="1"/>
</dbReference>
<evidence type="ECO:0000259" key="1">
    <source>
        <dbReference type="Pfam" id="PF07992"/>
    </source>
</evidence>
<dbReference type="PANTHER" id="PTHR42783:SF3">
    <property type="entry name" value="GLUTAMATE SYNTHASE [NADPH] SMALL CHAIN-RELATED"/>
    <property type="match status" value="1"/>
</dbReference>